<reference evidence="2" key="1">
    <citation type="submission" date="2020-03" db="EMBL/GenBank/DDBJ databases">
        <title>A high-quality chromosome-level genome assembly of a woody plant with both climbing and erect habits, Rhamnella rubrinervis.</title>
        <authorList>
            <person name="Lu Z."/>
            <person name="Yang Y."/>
            <person name="Zhu X."/>
            <person name="Sun Y."/>
        </authorList>
    </citation>
    <scope>NUCLEOTIDE SEQUENCE</scope>
    <source>
        <strain evidence="2">BYM</strain>
        <tissue evidence="2">Leaf</tissue>
    </source>
</reference>
<evidence type="ECO:0000313" key="3">
    <source>
        <dbReference type="Proteomes" id="UP000796880"/>
    </source>
</evidence>
<proteinExistence type="predicted"/>
<feature type="compositionally biased region" description="Polar residues" evidence="1">
    <location>
        <begin position="423"/>
        <end position="438"/>
    </location>
</feature>
<feature type="region of interest" description="Disordered" evidence="1">
    <location>
        <begin position="315"/>
        <end position="334"/>
    </location>
</feature>
<dbReference type="OrthoDB" id="611935at2759"/>
<feature type="region of interest" description="Disordered" evidence="1">
    <location>
        <begin position="418"/>
        <end position="438"/>
    </location>
</feature>
<protein>
    <submittedName>
        <fullName evidence="2">Uncharacterized protein</fullName>
    </submittedName>
</protein>
<sequence>MMGFGAHGNGGSYSTSSSSNLSALAPPFTVDRSVPKPVSSPLVDLTEPPYAAPLNSSPHNWVPNLSPSQMPKFLTNLPCVDGYKFERPRTIESSNTHLPPLNTVAPSAANAFSLGQCSDSVGTSFVEAKPYYPSYLSPAMHNDSPMVIPDQTTYDWSSTSNVATLDGSFHNDFTQRPSGSKYSSQWGGLWNGFNDWDQGKLQEVDGGAYSKETDVPVSSMYKNYVNQAHAPKSLNTCAEASHGINILGGPVSAGKLDDKSFLGPNSNLMPIDYSRSLFESLSGFPETHHESTSIEFLPNSRNCQVLFSTTTHEKKHLRQHDASPNNGTSISKSSPAAVIRPLSVGATSLTPSPALVKIVNIGSDAGTDLCRNNPSTVKENRSPLASEHKIFWDPNQLCMHLGRNNPIIWETPLTKNEDKLDSSDASNHMSKGKSGLQTLNPDEFNLDLNIIETINSIEDSSETIDHHNPSVDSPCWKGASLARFSPFEASGVAIPQQMKNLEACNSLNVQAKENFPFSRDNKVSSEKPSENIMYHESGCLENGLAFPKNICSVANSVFQEKTSDDTVKSSCHLDTRGGKEFQRSDDTDGHGSRSIGYSDFKHSPTTQHVVEDGLTSENIKGTLEHDSSHSHLPCHDVVENVYSVPVEDAAINLAKSNGGESTLTTDVQVLVDTLCSSSQLLLSHYKNGFCQLRQKDLEAVKSTINNLSMCLSNHVEKGIEKGILIQESTSSQKSVSGYLGGVNEVHMGVSVGLTHLAKTAGVNFHDVLDLPIDHQCNKHYVPGKKDEKITDSLPVRDNLDMVKEEKMTQDLKNVLGEKFYDEEDTQPQTLLYKNLWLEAEAALCSISCKARFNRMKTEMEKSEFHKSEDVCENTPVLKKLSRSEVSSIPNTVDVLSPEVEDCPTTEIQNSSIRSITCETDDVMARFQILKCRVDDSNSSSLVNLDEPSSSKVSPDPNKADRIPPEEQKTNGSLKSDVSIQESTFSGTDNHTNDFDAAVMDRFHILKSRVDNCSSATTGGQVPEGVNLGYVGKRNHWPVIGPRLEDRSSDVKMEPMLQHHTANGTEGQLKVKEFHLFVDDNPLIQSHSHGSNRPGNQLLAGWHDSLSLDWEHVMKEELSGKNR</sequence>
<dbReference type="AlphaFoldDB" id="A0A8K0DKL2"/>
<feature type="region of interest" description="Disordered" evidence="1">
    <location>
        <begin position="576"/>
        <end position="602"/>
    </location>
</feature>
<name>A0A8K0DKL2_9ROSA</name>
<evidence type="ECO:0000313" key="2">
    <source>
        <dbReference type="EMBL" id="KAF3432725.1"/>
    </source>
</evidence>
<feature type="region of interest" description="Disordered" evidence="1">
    <location>
        <begin position="938"/>
        <end position="975"/>
    </location>
</feature>
<feature type="compositionally biased region" description="Polar residues" evidence="1">
    <location>
        <begin position="322"/>
        <end position="334"/>
    </location>
</feature>
<organism evidence="2 3">
    <name type="scientific">Rhamnella rubrinervis</name>
    <dbReference type="NCBI Taxonomy" id="2594499"/>
    <lineage>
        <taxon>Eukaryota</taxon>
        <taxon>Viridiplantae</taxon>
        <taxon>Streptophyta</taxon>
        <taxon>Embryophyta</taxon>
        <taxon>Tracheophyta</taxon>
        <taxon>Spermatophyta</taxon>
        <taxon>Magnoliopsida</taxon>
        <taxon>eudicotyledons</taxon>
        <taxon>Gunneridae</taxon>
        <taxon>Pentapetalae</taxon>
        <taxon>rosids</taxon>
        <taxon>fabids</taxon>
        <taxon>Rosales</taxon>
        <taxon>Rhamnaceae</taxon>
        <taxon>rhamnoid group</taxon>
        <taxon>Rhamneae</taxon>
        <taxon>Rhamnella</taxon>
    </lineage>
</organism>
<dbReference type="EMBL" id="VOIH02000011">
    <property type="protein sequence ID" value="KAF3432725.1"/>
    <property type="molecule type" value="Genomic_DNA"/>
</dbReference>
<comment type="caution">
    <text evidence="2">The sequence shown here is derived from an EMBL/GenBank/DDBJ whole genome shotgun (WGS) entry which is preliminary data.</text>
</comment>
<accession>A0A8K0DKL2</accession>
<feature type="compositionally biased region" description="Basic and acidic residues" evidence="1">
    <location>
        <begin position="576"/>
        <end position="591"/>
    </location>
</feature>
<gene>
    <name evidence="2" type="ORF">FNV43_RR23827</name>
</gene>
<dbReference type="PANTHER" id="PTHR34361">
    <property type="entry name" value="OS08G0157800 PROTEIN"/>
    <property type="match status" value="1"/>
</dbReference>
<dbReference type="Proteomes" id="UP000796880">
    <property type="component" value="Unassembled WGS sequence"/>
</dbReference>
<evidence type="ECO:0000256" key="1">
    <source>
        <dbReference type="SAM" id="MobiDB-lite"/>
    </source>
</evidence>
<keyword evidence="3" id="KW-1185">Reference proteome</keyword>
<feature type="compositionally biased region" description="Basic and acidic residues" evidence="1">
    <location>
        <begin position="957"/>
        <end position="968"/>
    </location>
</feature>
<dbReference type="PANTHER" id="PTHR34361:SF2">
    <property type="entry name" value="OS08G0157800 PROTEIN"/>
    <property type="match status" value="1"/>
</dbReference>